<protein>
    <submittedName>
        <fullName evidence="5">Extracellular solute-binding protein</fullName>
    </submittedName>
</protein>
<gene>
    <name evidence="5" type="ORF">M0H32_14335</name>
</gene>
<dbReference type="PANTHER" id="PTHR30290:SF64">
    <property type="entry name" value="ABC TRANSPORTER PERIPLASMIC BINDING PROTEIN"/>
    <property type="match status" value="1"/>
</dbReference>
<dbReference type="InterPro" id="IPR000914">
    <property type="entry name" value="SBP_5_dom"/>
</dbReference>
<dbReference type="PANTHER" id="PTHR30290">
    <property type="entry name" value="PERIPLASMIC BINDING COMPONENT OF ABC TRANSPORTER"/>
    <property type="match status" value="1"/>
</dbReference>
<dbReference type="CDD" id="cd08497">
    <property type="entry name" value="MbnE-like"/>
    <property type="match status" value="1"/>
</dbReference>
<dbReference type="SUPFAM" id="SSF53850">
    <property type="entry name" value="Periplasmic binding protein-like II"/>
    <property type="match status" value="1"/>
</dbReference>
<dbReference type="PROSITE" id="PS51318">
    <property type="entry name" value="TAT"/>
    <property type="match status" value="1"/>
</dbReference>
<keyword evidence="3" id="KW-0732">Signal</keyword>
<dbReference type="Pfam" id="PF00496">
    <property type="entry name" value="SBP_bac_5"/>
    <property type="match status" value="1"/>
</dbReference>
<comment type="similarity">
    <text evidence="2">Belongs to the bacterial solute-binding protein 5 family.</text>
</comment>
<keyword evidence="6" id="KW-1185">Reference proteome</keyword>
<evidence type="ECO:0000313" key="5">
    <source>
        <dbReference type="EMBL" id="MCK7613350.1"/>
    </source>
</evidence>
<dbReference type="RefSeq" id="WP_248155125.1">
    <property type="nucleotide sequence ID" value="NZ_JALNMJ010000009.1"/>
</dbReference>
<dbReference type="InterPro" id="IPR006311">
    <property type="entry name" value="TAT_signal"/>
</dbReference>
<evidence type="ECO:0000313" key="6">
    <source>
        <dbReference type="Proteomes" id="UP001431221"/>
    </source>
</evidence>
<evidence type="ECO:0000256" key="2">
    <source>
        <dbReference type="ARBA" id="ARBA00005695"/>
    </source>
</evidence>
<comment type="caution">
    <text evidence="5">The sequence shown here is derived from an EMBL/GenBank/DDBJ whole genome shotgun (WGS) entry which is preliminary data.</text>
</comment>
<evidence type="ECO:0000256" key="3">
    <source>
        <dbReference type="ARBA" id="ARBA00022729"/>
    </source>
</evidence>
<name>A0ABT0GVV7_9HYPH</name>
<accession>A0ABT0GVV7</accession>
<dbReference type="Gene3D" id="3.40.190.10">
    <property type="entry name" value="Periplasmic binding protein-like II"/>
    <property type="match status" value="1"/>
</dbReference>
<dbReference type="InterPro" id="IPR039424">
    <property type="entry name" value="SBP_5"/>
</dbReference>
<proteinExistence type="inferred from homology"/>
<feature type="domain" description="Solute-binding protein family 5" evidence="4">
    <location>
        <begin position="122"/>
        <end position="531"/>
    </location>
</feature>
<reference evidence="5" key="1">
    <citation type="submission" date="2022-04" db="EMBL/GenBank/DDBJ databases">
        <title>Roseibium sp. CAU 1639 isolated from mud.</title>
        <authorList>
            <person name="Kim W."/>
        </authorList>
    </citation>
    <scope>NUCLEOTIDE SEQUENCE</scope>
    <source>
        <strain evidence="5">CAU 1639</strain>
    </source>
</reference>
<evidence type="ECO:0000259" key="4">
    <source>
        <dbReference type="Pfam" id="PF00496"/>
    </source>
</evidence>
<dbReference type="Proteomes" id="UP001431221">
    <property type="component" value="Unassembled WGS sequence"/>
</dbReference>
<comment type="subcellular location">
    <subcellularLocation>
        <location evidence="1">Periplasm</location>
    </subcellularLocation>
</comment>
<dbReference type="PIRSF" id="PIRSF002741">
    <property type="entry name" value="MppA"/>
    <property type="match status" value="1"/>
</dbReference>
<sequence>MSEQLSPSRRQVLQLSGAAALTAAVPGLPRPALAQEAPNALHGLSVFGDLKYPADFTHFDYVNPDAPKGGTFSFQAPYWYYNQNVQTYNTFNTFILKGDAPPRMELCFDTLMVRAWDEADAVYGLVAKTVEVSEDGNVYTFNLRPEARFHDGSKLTAEDVAYSIMLIKAEGHPLLSQPLAVLKDAEVLGDYRLALHFDGSQARNFPLAVAAGYPIFSKRYYTAYDFKQSTLTPPLSSGPFKVGKHAIGRYVEYHRVEKYWARDLPVTRGRFNFSTVRVEFFRERQIAFEAFKKGDIFYREEFTSKNWATEYNFPAVEDNRVVRREFPDGRPSGAQGWFINTRREKFKDPRVREALGYAFDFEWSNQTLFYGLYERTASFFENSDMKAEGLPSKAELALLEPFRDQLPETVFGEAILPPVSDGSGNDRKLLRKASELLAEAGYRREGTDLVGPDGKPLEIEFLNNTVAFERITNPLLKNLERLGIKANLRIVDPAQYQARLNDYDFDIASRRYSLSPTLSDTIREMWGSKAAATPGTYNTAGISSPVVDALIDKAIAAQTRAEMNTAARALDRVLRAGHYWIPQWYKSIHTVAMWDVYGYPEEPPRYFFPIEELWWIEAEKAEKLGKGR</sequence>
<dbReference type="EMBL" id="JALNMJ010000009">
    <property type="protein sequence ID" value="MCK7613350.1"/>
    <property type="molecule type" value="Genomic_DNA"/>
</dbReference>
<dbReference type="Gene3D" id="3.10.105.10">
    <property type="entry name" value="Dipeptide-binding Protein, Domain 3"/>
    <property type="match status" value="1"/>
</dbReference>
<organism evidence="5 6">
    <name type="scientific">Roseibium sediminicola</name>
    <dbReference type="NCBI Taxonomy" id="2933272"/>
    <lineage>
        <taxon>Bacteria</taxon>
        <taxon>Pseudomonadati</taxon>
        <taxon>Pseudomonadota</taxon>
        <taxon>Alphaproteobacteria</taxon>
        <taxon>Hyphomicrobiales</taxon>
        <taxon>Stappiaceae</taxon>
        <taxon>Roseibium</taxon>
    </lineage>
</organism>
<evidence type="ECO:0000256" key="1">
    <source>
        <dbReference type="ARBA" id="ARBA00004418"/>
    </source>
</evidence>
<dbReference type="InterPro" id="IPR030678">
    <property type="entry name" value="Peptide/Ni-bd"/>
</dbReference>